<evidence type="ECO:0000313" key="2">
    <source>
        <dbReference type="EMBL" id="KAG8195976.1"/>
    </source>
</evidence>
<dbReference type="PANTHER" id="PTHR15208:SF2">
    <property type="entry name" value="RECEPTOR-BINDING CANCER ANTIGEN EXPRESSED ON SISO CELLS"/>
    <property type="match status" value="1"/>
</dbReference>
<feature type="region of interest" description="Disordered" evidence="1">
    <location>
        <begin position="174"/>
        <end position="220"/>
    </location>
</feature>
<accession>A0AAV6VJZ7</accession>
<dbReference type="Proteomes" id="UP000827092">
    <property type="component" value="Unassembled WGS sequence"/>
</dbReference>
<feature type="compositionally biased region" description="Basic and acidic residues" evidence="1">
    <location>
        <begin position="174"/>
        <end position="184"/>
    </location>
</feature>
<evidence type="ECO:0008006" key="4">
    <source>
        <dbReference type="Google" id="ProtNLM"/>
    </source>
</evidence>
<dbReference type="EMBL" id="JAFNEN010000075">
    <property type="protein sequence ID" value="KAG8195976.1"/>
    <property type="molecule type" value="Genomic_DNA"/>
</dbReference>
<dbReference type="PIRSF" id="PIRSF034247">
    <property type="entry name" value="RCAS1"/>
    <property type="match status" value="1"/>
</dbReference>
<gene>
    <name evidence="2" type="ORF">JTE90_028950</name>
</gene>
<dbReference type="GO" id="GO:0030141">
    <property type="term" value="C:secretory granule"/>
    <property type="evidence" value="ECO:0007669"/>
    <property type="project" value="TreeGrafter"/>
</dbReference>
<dbReference type="InterPro" id="IPR017025">
    <property type="entry name" value="Cancer-assoc_antigen_RCAS1"/>
</dbReference>
<name>A0AAV6VJZ7_9ARAC</name>
<evidence type="ECO:0000256" key="1">
    <source>
        <dbReference type="SAM" id="MobiDB-lite"/>
    </source>
</evidence>
<protein>
    <recommendedName>
        <fullName evidence="4">Receptor-binding cancer antigen expressed on SiSo cells</fullName>
    </recommendedName>
</protein>
<comment type="caution">
    <text evidence="2">The sequence shown here is derived from an EMBL/GenBank/DDBJ whole genome shotgun (WGS) entry which is preliminary data.</text>
</comment>
<keyword evidence="3" id="KW-1185">Reference proteome</keyword>
<sequence>MSLVKTLFCKFGQLLLSIVRSLRKAICCRRKKEQEYLLPMTVGQIIGADQNREPNYGNAEYKSQWDAWPEAEPSIINNRDLQTSSESEVQDTISEHTQEDFFKDMVPQIRRPKKLYIPKDDKDLEKEKKISNRLAMDPKAILLGPDLGIMEENSSTWEESESLSAWDADLLIQEKKKDQQEKRRADHQRRKMEKESRKSSGPETLTNMLNLDSKDKNKYS</sequence>
<dbReference type="PANTHER" id="PTHR15208">
    <property type="entry name" value="RECEPTOR-BINDING CANCER ANTIGEN EXPRESSED ON SISO CELLS CANCER ASSOCIATED SURFACE ANTIGEN RCAS1 ESTROGEN RECEPTOR-BINDING FRAGMENT- ASSOCIATED GENE 9 PROTEIN"/>
    <property type="match status" value="1"/>
</dbReference>
<evidence type="ECO:0000313" key="3">
    <source>
        <dbReference type="Proteomes" id="UP000827092"/>
    </source>
</evidence>
<proteinExistence type="predicted"/>
<dbReference type="AlphaFoldDB" id="A0AAV6VJZ7"/>
<organism evidence="2 3">
    <name type="scientific">Oedothorax gibbosus</name>
    <dbReference type="NCBI Taxonomy" id="931172"/>
    <lineage>
        <taxon>Eukaryota</taxon>
        <taxon>Metazoa</taxon>
        <taxon>Ecdysozoa</taxon>
        <taxon>Arthropoda</taxon>
        <taxon>Chelicerata</taxon>
        <taxon>Arachnida</taxon>
        <taxon>Araneae</taxon>
        <taxon>Araneomorphae</taxon>
        <taxon>Entelegynae</taxon>
        <taxon>Araneoidea</taxon>
        <taxon>Linyphiidae</taxon>
        <taxon>Erigoninae</taxon>
        <taxon>Oedothorax</taxon>
    </lineage>
</organism>
<reference evidence="2 3" key="1">
    <citation type="journal article" date="2022" name="Nat. Ecol. Evol.">
        <title>A masculinizing supergene underlies an exaggerated male reproductive morph in a spider.</title>
        <authorList>
            <person name="Hendrickx F."/>
            <person name="De Corte Z."/>
            <person name="Sonet G."/>
            <person name="Van Belleghem S.M."/>
            <person name="Kostlbacher S."/>
            <person name="Vangestel C."/>
        </authorList>
    </citation>
    <scope>NUCLEOTIDE SEQUENCE [LARGE SCALE GENOMIC DNA]</scope>
    <source>
        <strain evidence="2">W744_W776</strain>
    </source>
</reference>
<feature type="compositionally biased region" description="Polar residues" evidence="1">
    <location>
        <begin position="201"/>
        <end position="210"/>
    </location>
</feature>